<feature type="domain" description="Fibronectin type-III" evidence="3">
    <location>
        <begin position="254"/>
        <end position="348"/>
    </location>
</feature>
<dbReference type="InterPro" id="IPR003961">
    <property type="entry name" value="FN3_dom"/>
</dbReference>
<keyword evidence="2" id="KW-0472">Membrane</keyword>
<organism evidence="4 5">
    <name type="scientific">Carassius auratus</name>
    <name type="common">Goldfish</name>
    <dbReference type="NCBI Taxonomy" id="7957"/>
    <lineage>
        <taxon>Eukaryota</taxon>
        <taxon>Metazoa</taxon>
        <taxon>Chordata</taxon>
        <taxon>Craniata</taxon>
        <taxon>Vertebrata</taxon>
        <taxon>Euteleostomi</taxon>
        <taxon>Actinopterygii</taxon>
        <taxon>Neopterygii</taxon>
        <taxon>Teleostei</taxon>
        <taxon>Ostariophysi</taxon>
        <taxon>Cypriniformes</taxon>
        <taxon>Cyprinidae</taxon>
        <taxon>Cyprininae</taxon>
        <taxon>Carassius</taxon>
    </lineage>
</organism>
<feature type="domain" description="Fibronectin type-III" evidence="3">
    <location>
        <begin position="59"/>
        <end position="152"/>
    </location>
</feature>
<dbReference type="KEGG" id="caua:113106894"/>
<gene>
    <name evidence="5" type="primary">LOC113106894</name>
</gene>
<accession>A0A6P6PUV7</accession>
<dbReference type="GeneID" id="113106894"/>
<dbReference type="OrthoDB" id="9828391at2759"/>
<dbReference type="Pfam" id="PF00041">
    <property type="entry name" value="fn3"/>
    <property type="match status" value="1"/>
</dbReference>
<dbReference type="Gene3D" id="2.60.40.10">
    <property type="entry name" value="Immunoglobulins"/>
    <property type="match status" value="4"/>
</dbReference>
<feature type="domain" description="Fibronectin type-III" evidence="3">
    <location>
        <begin position="350"/>
        <end position="442"/>
    </location>
</feature>
<keyword evidence="2" id="KW-1133">Transmembrane helix</keyword>
<keyword evidence="1" id="KW-0677">Repeat</keyword>
<dbReference type="InterPro" id="IPR013783">
    <property type="entry name" value="Ig-like_fold"/>
</dbReference>
<evidence type="ECO:0000313" key="5">
    <source>
        <dbReference type="RefSeq" id="XP_026124694.1"/>
    </source>
</evidence>
<evidence type="ECO:0000259" key="3">
    <source>
        <dbReference type="PROSITE" id="PS50853"/>
    </source>
</evidence>
<dbReference type="Proteomes" id="UP000515129">
    <property type="component" value="Chromosome 8"/>
</dbReference>
<dbReference type="PROSITE" id="PS50853">
    <property type="entry name" value="FN3"/>
    <property type="match status" value="3"/>
</dbReference>
<keyword evidence="4" id="KW-1185">Reference proteome</keyword>
<dbReference type="SMART" id="SM00060">
    <property type="entry name" value="FN3"/>
    <property type="match status" value="4"/>
</dbReference>
<keyword evidence="2" id="KW-0812">Transmembrane</keyword>
<dbReference type="RefSeq" id="XP_026124694.1">
    <property type="nucleotide sequence ID" value="XM_026268909.1"/>
</dbReference>
<dbReference type="PANTHER" id="PTHR46708">
    <property type="entry name" value="TENASCIN"/>
    <property type="match status" value="1"/>
</dbReference>
<dbReference type="InterPro" id="IPR050991">
    <property type="entry name" value="ECM_Regulatory_Proteins"/>
</dbReference>
<evidence type="ECO:0000313" key="4">
    <source>
        <dbReference type="Proteomes" id="UP000515129"/>
    </source>
</evidence>
<dbReference type="SUPFAM" id="SSF49265">
    <property type="entry name" value="Fibronectin type III"/>
    <property type="match status" value="2"/>
</dbReference>
<dbReference type="AlphaFoldDB" id="A0A6P6PUV7"/>
<reference evidence="5" key="1">
    <citation type="submission" date="2025-08" db="UniProtKB">
        <authorList>
            <consortium name="RefSeq"/>
        </authorList>
    </citation>
    <scope>IDENTIFICATION</scope>
    <source>
        <strain evidence="5">Wakin</strain>
        <tissue evidence="5">Muscle</tissue>
    </source>
</reference>
<proteinExistence type="predicted"/>
<evidence type="ECO:0000256" key="1">
    <source>
        <dbReference type="ARBA" id="ARBA00022737"/>
    </source>
</evidence>
<name>A0A6P6PUV7_CARAU</name>
<evidence type="ECO:0000256" key="2">
    <source>
        <dbReference type="SAM" id="Phobius"/>
    </source>
</evidence>
<protein>
    <submittedName>
        <fullName evidence="5">Interleukin-6 receptor subunit beta-like isoform X1</fullName>
    </submittedName>
</protein>
<sequence>MINMLMWFLYCRVQDFIYCPAILNIYSTFNLTIKSKSVISQKEQFSDIYPLNITDIIQAPRPLITSVNATDSSISVTWTSATTPITKCKIRYKRLNTESWTETADLVSSVESQFVIEGLQSFSVFDLSVSCFHGFGRWSDWSEETRVKTTESLPSAALSLSYYVDSDENSGIRRLVLLWKALDVTDARGLIRGYEVSYKPITQPSLKKTIHTSHLKAVVLVRSEEYEVSVCAYNSAGRSPDRRLTVDASRTHDVPAVRSLWVYSDGSSLWIRWEYEFTAVNISEFAIEWSSATDGEHRRWERVDGSTFTVRLPGIEAQQTYNISVFPICGSLAGPPNNISADLQHGALLDPVGFGLLNVSSSSVALRWSWKEAKPGVCVLQYRLVLTGPDQIQTLAVFPDKQQHSFLYLHPNTKYSVHIHGETRDGNFTKASLDITTLLLDYEEMMRFAVPAVLLLLIFGIFSVLSRTVCREYLFPIIANPRYSLIGRWLLNPHLQGSDKICVLKLDGLFLMDQQMEKSVFVVSDHEDEVPLKTSETAEGTALWKPCSDDEESALTPSSLPEYVDLPFLPDSSGYVQTGQIPGERNSD</sequence>
<dbReference type="InterPro" id="IPR036116">
    <property type="entry name" value="FN3_sf"/>
</dbReference>
<dbReference type="PANTHER" id="PTHR46708:SF2">
    <property type="entry name" value="FIBRONECTIN TYPE-III DOMAIN-CONTAINING PROTEIN"/>
    <property type="match status" value="1"/>
</dbReference>
<feature type="transmembrane region" description="Helical" evidence="2">
    <location>
        <begin position="445"/>
        <end position="465"/>
    </location>
</feature>
<dbReference type="CDD" id="cd00063">
    <property type="entry name" value="FN3"/>
    <property type="match status" value="4"/>
</dbReference>